<reference evidence="3 4" key="1">
    <citation type="journal article" date="2019" name="Nat. Ecol. Evol.">
        <title>Megaphylogeny resolves global patterns of mushroom evolution.</title>
        <authorList>
            <person name="Varga T."/>
            <person name="Krizsan K."/>
            <person name="Foldi C."/>
            <person name="Dima B."/>
            <person name="Sanchez-Garcia M."/>
            <person name="Sanchez-Ramirez S."/>
            <person name="Szollosi G.J."/>
            <person name="Szarkandi J.G."/>
            <person name="Papp V."/>
            <person name="Albert L."/>
            <person name="Andreopoulos W."/>
            <person name="Angelini C."/>
            <person name="Antonin V."/>
            <person name="Barry K.W."/>
            <person name="Bougher N.L."/>
            <person name="Buchanan P."/>
            <person name="Buyck B."/>
            <person name="Bense V."/>
            <person name="Catcheside P."/>
            <person name="Chovatia M."/>
            <person name="Cooper J."/>
            <person name="Damon W."/>
            <person name="Desjardin D."/>
            <person name="Finy P."/>
            <person name="Geml J."/>
            <person name="Haridas S."/>
            <person name="Hughes K."/>
            <person name="Justo A."/>
            <person name="Karasinski D."/>
            <person name="Kautmanova I."/>
            <person name="Kiss B."/>
            <person name="Kocsube S."/>
            <person name="Kotiranta H."/>
            <person name="LaButti K.M."/>
            <person name="Lechner B.E."/>
            <person name="Liimatainen K."/>
            <person name="Lipzen A."/>
            <person name="Lukacs Z."/>
            <person name="Mihaltcheva S."/>
            <person name="Morgado L.N."/>
            <person name="Niskanen T."/>
            <person name="Noordeloos M.E."/>
            <person name="Ohm R.A."/>
            <person name="Ortiz-Santana B."/>
            <person name="Ovrebo C."/>
            <person name="Racz N."/>
            <person name="Riley R."/>
            <person name="Savchenko A."/>
            <person name="Shiryaev A."/>
            <person name="Soop K."/>
            <person name="Spirin V."/>
            <person name="Szebenyi C."/>
            <person name="Tomsovsky M."/>
            <person name="Tulloss R.E."/>
            <person name="Uehling J."/>
            <person name="Grigoriev I.V."/>
            <person name="Vagvolgyi C."/>
            <person name="Papp T."/>
            <person name="Martin F.M."/>
            <person name="Miettinen O."/>
            <person name="Hibbett D.S."/>
            <person name="Nagy L.G."/>
        </authorList>
    </citation>
    <scope>NUCLEOTIDE SEQUENCE [LARGE SCALE GENOMIC DNA]</scope>
    <source>
        <strain evidence="3 4">CBS 121175</strain>
    </source>
</reference>
<dbReference type="OrthoDB" id="2758521at2759"/>
<dbReference type="STRING" id="230819.A0A5C3KGZ2"/>
<protein>
    <submittedName>
        <fullName evidence="3">Uncharacterized protein</fullName>
    </submittedName>
</protein>
<dbReference type="Proteomes" id="UP000307440">
    <property type="component" value="Unassembled WGS sequence"/>
</dbReference>
<feature type="transmembrane region" description="Helical" evidence="2">
    <location>
        <begin position="213"/>
        <end position="234"/>
    </location>
</feature>
<dbReference type="AlphaFoldDB" id="A0A5C3KGZ2"/>
<dbReference type="EMBL" id="ML210348">
    <property type="protein sequence ID" value="TFK19302.1"/>
    <property type="molecule type" value="Genomic_DNA"/>
</dbReference>
<gene>
    <name evidence="3" type="ORF">FA15DRAFT_709108</name>
</gene>
<evidence type="ECO:0000313" key="4">
    <source>
        <dbReference type="Proteomes" id="UP000307440"/>
    </source>
</evidence>
<evidence type="ECO:0000256" key="2">
    <source>
        <dbReference type="SAM" id="Phobius"/>
    </source>
</evidence>
<proteinExistence type="predicted"/>
<evidence type="ECO:0000256" key="1">
    <source>
        <dbReference type="SAM" id="MobiDB-lite"/>
    </source>
</evidence>
<keyword evidence="4" id="KW-1185">Reference proteome</keyword>
<keyword evidence="2" id="KW-1133">Transmembrane helix</keyword>
<organism evidence="3 4">
    <name type="scientific">Coprinopsis marcescibilis</name>
    <name type="common">Agaric fungus</name>
    <name type="synonym">Psathyrella marcescibilis</name>
    <dbReference type="NCBI Taxonomy" id="230819"/>
    <lineage>
        <taxon>Eukaryota</taxon>
        <taxon>Fungi</taxon>
        <taxon>Dikarya</taxon>
        <taxon>Basidiomycota</taxon>
        <taxon>Agaricomycotina</taxon>
        <taxon>Agaricomycetes</taxon>
        <taxon>Agaricomycetidae</taxon>
        <taxon>Agaricales</taxon>
        <taxon>Agaricineae</taxon>
        <taxon>Psathyrellaceae</taxon>
        <taxon>Coprinopsis</taxon>
    </lineage>
</organism>
<evidence type="ECO:0000313" key="3">
    <source>
        <dbReference type="EMBL" id="TFK19302.1"/>
    </source>
</evidence>
<keyword evidence="2" id="KW-0472">Membrane</keyword>
<dbReference type="Gene3D" id="2.60.120.260">
    <property type="entry name" value="Galactose-binding domain-like"/>
    <property type="match status" value="1"/>
</dbReference>
<feature type="region of interest" description="Disordered" evidence="1">
    <location>
        <begin position="300"/>
        <end position="329"/>
    </location>
</feature>
<accession>A0A5C3KGZ2</accession>
<feature type="compositionally biased region" description="Polar residues" evidence="1">
    <location>
        <begin position="300"/>
        <end position="320"/>
    </location>
</feature>
<keyword evidence="2" id="KW-0812">Transmembrane</keyword>
<sequence length="329" mass="36356">MLKGLLLFTSHNSLHSTRVMNITVDDAGNDPISLGNRTVYDPPACWKDRIVCRGCGHAEKTREIMGIAHNQTWKTATFNLDAPVLTAEFRFNGTAVYAYFMLFHRAQQPTAQGESKLLFYIDDSLQKSVELLPTESPFTDLWASVNHYLPATLLFSAQGLSESTHSIRIEWSHDGGDTLVTPVVIALDYIEYTPYLLSSSAPANQSQVPTKTIIGACVGGAAFLSLILIALFFWRSKMRKRNNIKARVDLSERDTVSPFTVWGREQYRVESSKSIGDMASSVSPPPYHAAHEPLVTYSPVQDGTSFQRSSNAHTSTQTSPALIKSPVSP</sequence>
<name>A0A5C3KGZ2_COPMA</name>